<dbReference type="RefSeq" id="WP_141921478.1">
    <property type="nucleotide sequence ID" value="NZ_VFQC01000001.1"/>
</dbReference>
<dbReference type="SUPFAM" id="SSF51206">
    <property type="entry name" value="cAMP-binding domain-like"/>
    <property type="match status" value="1"/>
</dbReference>
<dbReference type="InterPro" id="IPR050397">
    <property type="entry name" value="Env_Response_Regulators"/>
</dbReference>
<dbReference type="Proteomes" id="UP000317422">
    <property type="component" value="Unassembled WGS sequence"/>
</dbReference>
<dbReference type="Gene3D" id="2.60.120.10">
    <property type="entry name" value="Jelly Rolls"/>
    <property type="match status" value="1"/>
</dbReference>
<evidence type="ECO:0000259" key="4">
    <source>
        <dbReference type="PROSITE" id="PS50042"/>
    </source>
</evidence>
<dbReference type="CDD" id="cd00038">
    <property type="entry name" value="CAP_ED"/>
    <property type="match status" value="1"/>
</dbReference>
<dbReference type="SMART" id="SM00100">
    <property type="entry name" value="cNMP"/>
    <property type="match status" value="1"/>
</dbReference>
<keyword evidence="7" id="KW-1185">Reference proteome</keyword>
<gene>
    <name evidence="6" type="ORF">FHX37_0061</name>
</gene>
<dbReference type="EMBL" id="VFQC01000001">
    <property type="protein sequence ID" value="TQN30200.1"/>
    <property type="molecule type" value="Genomic_DNA"/>
</dbReference>
<comment type="caution">
    <text evidence="6">The sequence shown here is derived from an EMBL/GenBank/DDBJ whole genome shotgun (WGS) entry which is preliminary data.</text>
</comment>
<dbReference type="AlphaFoldDB" id="A0A543NEN0"/>
<evidence type="ECO:0000256" key="3">
    <source>
        <dbReference type="ARBA" id="ARBA00023163"/>
    </source>
</evidence>
<dbReference type="PROSITE" id="PS51063">
    <property type="entry name" value="HTH_CRP_2"/>
    <property type="match status" value="1"/>
</dbReference>
<dbReference type="InterPro" id="IPR014710">
    <property type="entry name" value="RmlC-like_jellyroll"/>
</dbReference>
<reference evidence="6 7" key="1">
    <citation type="submission" date="2019-06" db="EMBL/GenBank/DDBJ databases">
        <title>Sequencing the genomes of 1000 actinobacteria strains.</title>
        <authorList>
            <person name="Klenk H.-P."/>
        </authorList>
    </citation>
    <scope>NUCLEOTIDE SEQUENCE [LARGE SCALE GENOMIC DNA]</scope>
    <source>
        <strain evidence="6 7">DSM 45015</strain>
    </source>
</reference>
<evidence type="ECO:0000259" key="5">
    <source>
        <dbReference type="PROSITE" id="PS51063"/>
    </source>
</evidence>
<evidence type="ECO:0000256" key="1">
    <source>
        <dbReference type="ARBA" id="ARBA00023015"/>
    </source>
</evidence>
<dbReference type="GO" id="GO:0003677">
    <property type="term" value="F:DNA binding"/>
    <property type="evidence" value="ECO:0007669"/>
    <property type="project" value="UniProtKB-KW"/>
</dbReference>
<dbReference type="InterPro" id="IPR036390">
    <property type="entry name" value="WH_DNA-bd_sf"/>
</dbReference>
<dbReference type="PANTHER" id="PTHR24567:SF74">
    <property type="entry name" value="HTH-TYPE TRANSCRIPTIONAL REGULATOR ARCR"/>
    <property type="match status" value="1"/>
</dbReference>
<organism evidence="6 7">
    <name type="scientific">Haloactinospora alba</name>
    <dbReference type="NCBI Taxonomy" id="405555"/>
    <lineage>
        <taxon>Bacteria</taxon>
        <taxon>Bacillati</taxon>
        <taxon>Actinomycetota</taxon>
        <taxon>Actinomycetes</taxon>
        <taxon>Streptosporangiales</taxon>
        <taxon>Nocardiopsidaceae</taxon>
        <taxon>Haloactinospora</taxon>
    </lineage>
</organism>
<name>A0A543NEN0_9ACTN</name>
<dbReference type="OrthoDB" id="41390at2"/>
<dbReference type="InterPro" id="IPR000595">
    <property type="entry name" value="cNMP-bd_dom"/>
</dbReference>
<sequence>MGRQGFGGLLSDEQWARFLKAGNTRRHRAGTTIIHQGDQDSAVFLLVEGTVKVSTVRADGTHTLLALRGPGESLGELSALSGLPRTATVSAAGGDCLTRVLSSAQFRLLAQNMGLESALWKHAVTRQSESESLRAELTALPARQRLAAALLRLASLSGADIEGAHAAGPAGNGHGVMLRLGLSQKELGDSIALSRTSVSTEFTRLRSLGVIRTGRQHIAVLDVGRLRRLAQGEE</sequence>
<evidence type="ECO:0000313" key="7">
    <source>
        <dbReference type="Proteomes" id="UP000317422"/>
    </source>
</evidence>
<feature type="domain" description="Cyclic nucleotide-binding" evidence="4">
    <location>
        <begin position="10"/>
        <end position="109"/>
    </location>
</feature>
<dbReference type="InterPro" id="IPR012318">
    <property type="entry name" value="HTH_CRP"/>
</dbReference>
<dbReference type="Pfam" id="PF00027">
    <property type="entry name" value="cNMP_binding"/>
    <property type="match status" value="1"/>
</dbReference>
<proteinExistence type="predicted"/>
<dbReference type="PROSITE" id="PS50042">
    <property type="entry name" value="CNMP_BINDING_3"/>
    <property type="match status" value="1"/>
</dbReference>
<dbReference type="Pfam" id="PF13545">
    <property type="entry name" value="HTH_Crp_2"/>
    <property type="match status" value="1"/>
</dbReference>
<dbReference type="InterPro" id="IPR018490">
    <property type="entry name" value="cNMP-bd_dom_sf"/>
</dbReference>
<dbReference type="SMART" id="SM00419">
    <property type="entry name" value="HTH_CRP"/>
    <property type="match status" value="1"/>
</dbReference>
<keyword evidence="1" id="KW-0805">Transcription regulation</keyword>
<dbReference type="GO" id="GO:0005829">
    <property type="term" value="C:cytosol"/>
    <property type="evidence" value="ECO:0007669"/>
    <property type="project" value="TreeGrafter"/>
</dbReference>
<dbReference type="GO" id="GO:0003700">
    <property type="term" value="F:DNA-binding transcription factor activity"/>
    <property type="evidence" value="ECO:0007669"/>
    <property type="project" value="TreeGrafter"/>
</dbReference>
<dbReference type="PANTHER" id="PTHR24567">
    <property type="entry name" value="CRP FAMILY TRANSCRIPTIONAL REGULATORY PROTEIN"/>
    <property type="match status" value="1"/>
</dbReference>
<evidence type="ECO:0000313" key="6">
    <source>
        <dbReference type="EMBL" id="TQN30200.1"/>
    </source>
</evidence>
<keyword evidence="2" id="KW-0238">DNA-binding</keyword>
<accession>A0A543NEN0</accession>
<keyword evidence="3" id="KW-0804">Transcription</keyword>
<feature type="domain" description="HTH crp-type" evidence="5">
    <location>
        <begin position="140"/>
        <end position="224"/>
    </location>
</feature>
<protein>
    <submittedName>
        <fullName evidence="6">CRP-like cAMP-binding protein</fullName>
    </submittedName>
</protein>
<dbReference type="SUPFAM" id="SSF46785">
    <property type="entry name" value="Winged helix' DNA-binding domain"/>
    <property type="match status" value="1"/>
</dbReference>
<evidence type="ECO:0000256" key="2">
    <source>
        <dbReference type="ARBA" id="ARBA00023125"/>
    </source>
</evidence>